<keyword evidence="5 17" id="KW-1133">Transmembrane helix</keyword>
<feature type="domain" description="Ig-like" evidence="19">
    <location>
        <begin position="508"/>
        <end position="588"/>
    </location>
</feature>
<dbReference type="PROSITE" id="PS50835">
    <property type="entry name" value="IG_LIKE"/>
    <property type="match status" value="6"/>
</dbReference>
<feature type="binding site" evidence="13">
    <location>
        <position position="980"/>
    </location>
    <ligand>
        <name>ATP</name>
        <dbReference type="ChEBI" id="CHEBI:30616"/>
    </ligand>
</feature>
<evidence type="ECO:0000256" key="10">
    <source>
        <dbReference type="ARBA" id="ARBA00023319"/>
    </source>
</evidence>
<evidence type="ECO:0000313" key="21">
    <source>
        <dbReference type="Proteomes" id="UP001634394"/>
    </source>
</evidence>
<evidence type="ECO:0000256" key="2">
    <source>
        <dbReference type="ARBA" id="ARBA00022692"/>
    </source>
</evidence>
<dbReference type="PANTHER" id="PTHR45080">
    <property type="entry name" value="CONTACTIN 5"/>
    <property type="match status" value="1"/>
</dbReference>
<dbReference type="Pfam" id="PF07714">
    <property type="entry name" value="PK_Tyr_Ser-Thr"/>
    <property type="match status" value="1"/>
</dbReference>
<dbReference type="SMART" id="SM00409">
    <property type="entry name" value="IG"/>
    <property type="match status" value="7"/>
</dbReference>
<dbReference type="Gene3D" id="2.60.40.10">
    <property type="entry name" value="Immunoglobulins"/>
    <property type="match status" value="7"/>
</dbReference>
<dbReference type="InterPro" id="IPR013783">
    <property type="entry name" value="Ig-like_fold"/>
</dbReference>
<evidence type="ECO:0000256" key="16">
    <source>
        <dbReference type="SAM" id="MobiDB-lite"/>
    </source>
</evidence>
<dbReference type="PROSITE" id="PS50011">
    <property type="entry name" value="PROTEIN_KINASE_DOM"/>
    <property type="match status" value="1"/>
</dbReference>
<dbReference type="EMBL" id="JBJQND010000006">
    <property type="protein sequence ID" value="KAL3872989.1"/>
    <property type="molecule type" value="Genomic_DNA"/>
</dbReference>
<feature type="active site" description="Proton acceptor" evidence="12">
    <location>
        <position position="976"/>
    </location>
</feature>
<dbReference type="InterPro" id="IPR008266">
    <property type="entry name" value="Tyr_kinase_AS"/>
</dbReference>
<feature type="domain" description="Ig-like" evidence="19">
    <location>
        <begin position="28"/>
        <end position="116"/>
    </location>
</feature>
<keyword evidence="4" id="KW-0677">Repeat</keyword>
<evidence type="ECO:0000259" key="19">
    <source>
        <dbReference type="PROSITE" id="PS50835"/>
    </source>
</evidence>
<keyword evidence="14" id="KW-0460">Magnesium</keyword>
<dbReference type="GO" id="GO:0007399">
    <property type="term" value="P:nervous system development"/>
    <property type="evidence" value="ECO:0007669"/>
    <property type="project" value="UniProtKB-ARBA"/>
</dbReference>
<dbReference type="PANTHER" id="PTHR45080:SF21">
    <property type="entry name" value="INACTIVE TYROSINE-PROTEIN KINASE 7"/>
    <property type="match status" value="1"/>
</dbReference>
<keyword evidence="3" id="KW-0732">Signal</keyword>
<dbReference type="InterPro" id="IPR017441">
    <property type="entry name" value="Protein_kinase_ATP_BS"/>
</dbReference>
<feature type="transmembrane region" description="Helical" evidence="17">
    <location>
        <begin position="708"/>
        <end position="731"/>
    </location>
</feature>
<dbReference type="InterPro" id="IPR003598">
    <property type="entry name" value="Ig_sub2"/>
</dbReference>
<dbReference type="Pfam" id="PF13927">
    <property type="entry name" value="Ig_3"/>
    <property type="match status" value="2"/>
</dbReference>
<dbReference type="SUPFAM" id="SSF56112">
    <property type="entry name" value="Protein kinase-like (PK-like)"/>
    <property type="match status" value="1"/>
</dbReference>
<evidence type="ECO:0000256" key="15">
    <source>
        <dbReference type="PROSITE-ProRule" id="PRU10141"/>
    </source>
</evidence>
<evidence type="ECO:0000256" key="6">
    <source>
        <dbReference type="ARBA" id="ARBA00023136"/>
    </source>
</evidence>
<sequence>MDIPLDRYTVILYVLCYGVWLCRCQDTFYFSLKPQDQDVIEGSEAMLYCDVSNRRHITFQWIFNKKPFDNTSRRFQDGSNLRILRVTREEDTGQFQCIATNVTTGFSLQSNEAVLNIQWIEKEAKVELKKPDPPDVTLGVDILLKCQITGNPEPLFHWYQNHFRIFNTDNVKIVDKGTRLKLSSVSAKDNGVYSCRAENVAGAVDSTSNFILNVAAPNTPHLIREKFTHHQLVLKGDSARLDCPFVNATRIDWFSNYEKLSNSSRHIIYENGSLYFPRVRQSDEGIYRCEGLPANRDIPAQTFTAELVLAYLDDFALDSFEPRLMPNFPLVIPVHSKFIVKAFPPDGKPISSYRWLDKNDMTVRESGVIHTDSSHLVFENPQEIDSGNYTFVINNSAGEKRQNVWIIISVPPIVRRGPQARDAREGHSAEFSCHVTGTAYPVTSILWMKDDEYIKLGSPRHKMNMMTGVLLINNVTQEDLGYYSCVANTTGQNLVISSRAFLHVKKQLKFNPLPKNAFIELNSDAEITCYAEAEFRPNVYWKKDGAASFDSNVVARQNMLYFRHVQRTDAGFYTCYANSPGEEEINVTIYVDVVEPPSFQIKPLNTTVYEGQTVMLHCLALGDPKPSIIWDKNYFADGWDHSRFKFLPNGTMLIARVYMMDRGRYGCTANNSAGSIRAMAYLQVTSTSEYVRDQEEGEEEDVNMMRTIIIAVCSAGAYFALVIGLTVFLSYKLIMKKRNRKSGKPCKSPNGNLSQEQHELLMKDHDRDSGGTQFRSDSDNRSHASGLSSHPSHSSHSQGQSQALSQAHSQGQSQALSQAHSQRSRKGSIDRAFFPRHELQTLGMLGKGQFGDVFLAKARGIRTGEPETLVVVKSILVKDDHLFYEFRQEMEMYSKLDHPNVVKLLGLCREMDLQFIIYEHCDWGDLKQFLLASRTDNGRRIPARVPPLTAVQKVGMCNQVALGLEHLSNHRFVHKDIATRNILLTSRLELKVSSISLCRDIYAGEYIPYNNTMIPLRWLSPEAVLEDDYSTKSDVWAYGVFVWEVFHLGDLPHKNRTDDEILKGLKVGDVTLEISEQCPNEIIDLIRKCTSESPRERPLFSEICVVLGEILTALSTASHSVTSPSVALYPSVMSNPL</sequence>
<feature type="binding site" evidence="15">
    <location>
        <position position="873"/>
    </location>
    <ligand>
        <name>ATP</name>
        <dbReference type="ChEBI" id="CHEBI:30616"/>
    </ligand>
</feature>
<evidence type="ECO:0000256" key="3">
    <source>
        <dbReference type="ARBA" id="ARBA00022729"/>
    </source>
</evidence>
<dbReference type="GO" id="GO:0016020">
    <property type="term" value="C:membrane"/>
    <property type="evidence" value="ECO:0007669"/>
    <property type="project" value="UniProtKB-SubCell"/>
</dbReference>
<proteinExistence type="predicted"/>
<name>A0ABD3WGB9_SINWO</name>
<dbReference type="Gene3D" id="3.30.200.20">
    <property type="entry name" value="Phosphorylase Kinase, domain 1"/>
    <property type="match status" value="1"/>
</dbReference>
<feature type="domain" description="Ig-like" evidence="19">
    <location>
        <begin position="124"/>
        <end position="211"/>
    </location>
</feature>
<dbReference type="InterPro" id="IPR013098">
    <property type="entry name" value="Ig_I-set"/>
</dbReference>
<feature type="domain" description="Ig-like" evidence="19">
    <location>
        <begin position="220"/>
        <end position="289"/>
    </location>
</feature>
<evidence type="ECO:0000256" key="12">
    <source>
        <dbReference type="PIRSR" id="PIRSR000615-1"/>
    </source>
</evidence>
<dbReference type="PIRSF" id="PIRSF000615">
    <property type="entry name" value="TyrPK_CSF1-R"/>
    <property type="match status" value="1"/>
</dbReference>
<protein>
    <recommendedName>
        <fullName evidence="22">Receptor protein-tyrosine kinase</fullName>
    </recommendedName>
</protein>
<evidence type="ECO:0000259" key="18">
    <source>
        <dbReference type="PROSITE" id="PS50011"/>
    </source>
</evidence>
<dbReference type="PRINTS" id="PR00109">
    <property type="entry name" value="TYRKINASE"/>
</dbReference>
<keyword evidence="9" id="KW-0325">Glycoprotein</keyword>
<keyword evidence="7" id="KW-1015">Disulfide bond</keyword>
<evidence type="ECO:0000256" key="5">
    <source>
        <dbReference type="ARBA" id="ARBA00022989"/>
    </source>
</evidence>
<dbReference type="PROSITE" id="PS00107">
    <property type="entry name" value="PROTEIN_KINASE_ATP"/>
    <property type="match status" value="1"/>
</dbReference>
<comment type="catalytic activity">
    <reaction evidence="11">
        <text>L-tyrosyl-[protein] + ATP = O-phospho-L-tyrosyl-[protein] + ADP + H(+)</text>
        <dbReference type="Rhea" id="RHEA:10596"/>
        <dbReference type="Rhea" id="RHEA-COMP:10136"/>
        <dbReference type="Rhea" id="RHEA-COMP:20101"/>
        <dbReference type="ChEBI" id="CHEBI:15378"/>
        <dbReference type="ChEBI" id="CHEBI:30616"/>
        <dbReference type="ChEBI" id="CHEBI:46858"/>
        <dbReference type="ChEBI" id="CHEBI:61978"/>
        <dbReference type="ChEBI" id="CHEBI:456216"/>
        <dbReference type="EC" id="2.7.10.1"/>
    </reaction>
</comment>
<dbReference type="InterPro" id="IPR007110">
    <property type="entry name" value="Ig-like_dom"/>
</dbReference>
<dbReference type="FunFam" id="2.60.40.10:FF:000008">
    <property type="entry name" value="roundabout homolog 2 isoform X2"/>
    <property type="match status" value="1"/>
</dbReference>
<keyword evidence="21" id="KW-1185">Reference proteome</keyword>
<keyword evidence="2 17" id="KW-0812">Transmembrane</keyword>
<keyword evidence="6 17" id="KW-0472">Membrane</keyword>
<evidence type="ECO:0000313" key="20">
    <source>
        <dbReference type="EMBL" id="KAL3872989.1"/>
    </source>
</evidence>
<feature type="domain" description="Ig-like" evidence="19">
    <location>
        <begin position="411"/>
        <end position="497"/>
    </location>
</feature>
<keyword evidence="13 15" id="KW-0067">ATP-binding</keyword>
<dbReference type="CDD" id="cd00096">
    <property type="entry name" value="Ig"/>
    <property type="match status" value="3"/>
</dbReference>
<evidence type="ECO:0000256" key="1">
    <source>
        <dbReference type="ARBA" id="ARBA00004167"/>
    </source>
</evidence>
<dbReference type="InterPro" id="IPR013151">
    <property type="entry name" value="Immunoglobulin_dom"/>
</dbReference>
<dbReference type="InterPro" id="IPR003599">
    <property type="entry name" value="Ig_sub"/>
</dbReference>
<dbReference type="InterPro" id="IPR000719">
    <property type="entry name" value="Prot_kinase_dom"/>
</dbReference>
<evidence type="ECO:0000256" key="11">
    <source>
        <dbReference type="ARBA" id="ARBA00051243"/>
    </source>
</evidence>
<dbReference type="SUPFAM" id="SSF48726">
    <property type="entry name" value="Immunoglobulin"/>
    <property type="match status" value="7"/>
</dbReference>
<dbReference type="Gene3D" id="1.10.510.10">
    <property type="entry name" value="Transferase(Phosphotransferase) domain 1"/>
    <property type="match status" value="1"/>
</dbReference>
<dbReference type="InterPro" id="IPR036179">
    <property type="entry name" value="Ig-like_dom_sf"/>
</dbReference>
<comment type="caution">
    <text evidence="20">The sequence shown here is derived from an EMBL/GenBank/DDBJ whole genome shotgun (WGS) entry which is preliminary data.</text>
</comment>
<dbReference type="InterPro" id="IPR011009">
    <property type="entry name" value="Kinase-like_dom_sf"/>
</dbReference>
<accession>A0ABD3WGB9</accession>
<evidence type="ECO:0000256" key="9">
    <source>
        <dbReference type="ARBA" id="ARBA00023180"/>
    </source>
</evidence>
<dbReference type="SMART" id="SM00408">
    <property type="entry name" value="IGc2"/>
    <property type="match status" value="6"/>
</dbReference>
<evidence type="ECO:0008006" key="22">
    <source>
        <dbReference type="Google" id="ProtNLM"/>
    </source>
</evidence>
<dbReference type="FunFam" id="1.10.510.10:FF:000200">
    <property type="entry name" value="inactive tyrosine-protein kinase 7"/>
    <property type="match status" value="1"/>
</dbReference>
<dbReference type="PROSITE" id="PS00109">
    <property type="entry name" value="PROTEIN_KINASE_TYR"/>
    <property type="match status" value="1"/>
</dbReference>
<dbReference type="Proteomes" id="UP001634394">
    <property type="component" value="Unassembled WGS sequence"/>
</dbReference>
<evidence type="ECO:0000256" key="8">
    <source>
        <dbReference type="ARBA" id="ARBA00023170"/>
    </source>
</evidence>
<keyword evidence="14" id="KW-0479">Metal-binding</keyword>
<evidence type="ECO:0000256" key="14">
    <source>
        <dbReference type="PIRSR" id="PIRSR000615-3"/>
    </source>
</evidence>
<dbReference type="GO" id="GO:0004714">
    <property type="term" value="F:transmembrane receptor protein tyrosine kinase activity"/>
    <property type="evidence" value="ECO:0007669"/>
    <property type="project" value="UniProtKB-EC"/>
</dbReference>
<dbReference type="AlphaFoldDB" id="A0ABD3WGB9"/>
<comment type="subcellular location">
    <subcellularLocation>
        <location evidence="1">Membrane</location>
        <topology evidence="1">Single-pass membrane protein</topology>
    </subcellularLocation>
</comment>
<feature type="domain" description="Protein kinase" evidence="18">
    <location>
        <begin position="839"/>
        <end position="1111"/>
    </location>
</feature>
<feature type="domain" description="Ig-like" evidence="19">
    <location>
        <begin position="597"/>
        <end position="683"/>
    </location>
</feature>
<dbReference type="FunFam" id="2.60.40.10:FF:000107">
    <property type="entry name" value="Myosin, light chain kinase a"/>
    <property type="match status" value="1"/>
</dbReference>
<feature type="compositionally biased region" description="Low complexity" evidence="16">
    <location>
        <begin position="783"/>
        <end position="821"/>
    </location>
</feature>
<organism evidence="20 21">
    <name type="scientific">Sinanodonta woodiana</name>
    <name type="common">Chinese pond mussel</name>
    <name type="synonym">Anodonta woodiana</name>
    <dbReference type="NCBI Taxonomy" id="1069815"/>
    <lineage>
        <taxon>Eukaryota</taxon>
        <taxon>Metazoa</taxon>
        <taxon>Spiralia</taxon>
        <taxon>Lophotrochozoa</taxon>
        <taxon>Mollusca</taxon>
        <taxon>Bivalvia</taxon>
        <taxon>Autobranchia</taxon>
        <taxon>Heteroconchia</taxon>
        <taxon>Palaeoheterodonta</taxon>
        <taxon>Unionida</taxon>
        <taxon>Unionoidea</taxon>
        <taxon>Unionidae</taxon>
        <taxon>Unioninae</taxon>
        <taxon>Sinanodonta</taxon>
    </lineage>
</organism>
<dbReference type="InterPro" id="IPR001245">
    <property type="entry name" value="Ser-Thr/Tyr_kinase_cat_dom"/>
</dbReference>
<evidence type="ECO:0000256" key="17">
    <source>
        <dbReference type="SAM" id="Phobius"/>
    </source>
</evidence>
<gene>
    <name evidence="20" type="ORF">ACJMK2_036154</name>
</gene>
<dbReference type="InterPro" id="IPR050958">
    <property type="entry name" value="Cell_Adh-Cytoskel_Orgn"/>
</dbReference>
<keyword evidence="8" id="KW-0675">Receptor</keyword>
<evidence type="ECO:0000256" key="4">
    <source>
        <dbReference type="ARBA" id="ARBA00022737"/>
    </source>
</evidence>
<reference evidence="20 21" key="1">
    <citation type="submission" date="2024-11" db="EMBL/GenBank/DDBJ databases">
        <title>Chromosome-level genome assembly of the freshwater bivalve Anodonta woodiana.</title>
        <authorList>
            <person name="Chen X."/>
        </authorList>
    </citation>
    <scope>NUCLEOTIDE SEQUENCE [LARGE SCALE GENOMIC DNA]</scope>
    <source>
        <strain evidence="20">MN2024</strain>
        <tissue evidence="20">Gills</tissue>
    </source>
</reference>
<evidence type="ECO:0000256" key="7">
    <source>
        <dbReference type="ARBA" id="ARBA00023157"/>
    </source>
</evidence>
<dbReference type="GO" id="GO:0005524">
    <property type="term" value="F:ATP binding"/>
    <property type="evidence" value="ECO:0007669"/>
    <property type="project" value="UniProtKB-UniRule"/>
</dbReference>
<feature type="region of interest" description="Disordered" evidence="16">
    <location>
        <begin position="765"/>
        <end position="828"/>
    </location>
</feature>
<evidence type="ECO:0000256" key="13">
    <source>
        <dbReference type="PIRSR" id="PIRSR000615-2"/>
    </source>
</evidence>
<dbReference type="Pfam" id="PF07679">
    <property type="entry name" value="I-set"/>
    <property type="match status" value="3"/>
</dbReference>
<dbReference type="Pfam" id="PF00047">
    <property type="entry name" value="ig"/>
    <property type="match status" value="1"/>
</dbReference>
<keyword evidence="13 15" id="KW-0547">Nucleotide-binding</keyword>
<keyword evidence="10" id="KW-0393">Immunoglobulin domain</keyword>
<feature type="binding site" evidence="14">
    <location>
        <position position="981"/>
    </location>
    <ligand>
        <name>Mg(2+)</name>
        <dbReference type="ChEBI" id="CHEBI:18420"/>
    </ligand>
</feature>